<dbReference type="Gene3D" id="3.30.559.30">
    <property type="entry name" value="Nonribosomal peptide synthetase, condensation domain"/>
    <property type="match status" value="2"/>
</dbReference>
<dbReference type="Pfam" id="PF00501">
    <property type="entry name" value="AMP-binding"/>
    <property type="match status" value="2"/>
</dbReference>
<evidence type="ECO:0000313" key="6">
    <source>
        <dbReference type="Proteomes" id="UP001207742"/>
    </source>
</evidence>
<dbReference type="CDD" id="cd19531">
    <property type="entry name" value="LCL_NRPS-like"/>
    <property type="match status" value="1"/>
</dbReference>
<keyword evidence="3" id="KW-0597">Phosphoprotein</keyword>
<dbReference type="PROSITE" id="PS00455">
    <property type="entry name" value="AMP_BINDING"/>
    <property type="match status" value="2"/>
</dbReference>
<dbReference type="InterPro" id="IPR009081">
    <property type="entry name" value="PP-bd_ACP"/>
</dbReference>
<dbReference type="Pfam" id="PF00668">
    <property type="entry name" value="Condensation"/>
    <property type="match status" value="2"/>
</dbReference>
<dbReference type="Gene3D" id="3.40.50.980">
    <property type="match status" value="2"/>
</dbReference>
<evidence type="ECO:0000259" key="4">
    <source>
        <dbReference type="PROSITE" id="PS50075"/>
    </source>
</evidence>
<dbReference type="Pfam" id="PF18563">
    <property type="entry name" value="TubC_N"/>
    <property type="match status" value="1"/>
</dbReference>
<dbReference type="InterPro" id="IPR010071">
    <property type="entry name" value="AA_adenyl_dom"/>
</dbReference>
<dbReference type="EMBL" id="JAPDNS010000001">
    <property type="protein sequence ID" value="MCW3484361.1"/>
    <property type="molecule type" value="Genomic_DNA"/>
</dbReference>
<dbReference type="Gene3D" id="3.30.300.30">
    <property type="match status" value="2"/>
</dbReference>
<dbReference type="SUPFAM" id="SSF53335">
    <property type="entry name" value="S-adenosyl-L-methionine-dependent methyltransferases"/>
    <property type="match status" value="1"/>
</dbReference>
<dbReference type="InterPro" id="IPR044894">
    <property type="entry name" value="TubC_N_sf"/>
</dbReference>
<feature type="domain" description="Carrier" evidence="4">
    <location>
        <begin position="2403"/>
        <end position="2479"/>
    </location>
</feature>
<dbReference type="Gene3D" id="2.30.38.10">
    <property type="entry name" value="Luciferase, Domain 3"/>
    <property type="match status" value="1"/>
</dbReference>
<dbReference type="Gene3D" id="3.40.50.12780">
    <property type="entry name" value="N-terminal domain of ligase-like"/>
    <property type="match status" value="2"/>
</dbReference>
<organism evidence="5 6">
    <name type="scientific">Chitinophaga nivalis</name>
    <dbReference type="NCBI Taxonomy" id="2991709"/>
    <lineage>
        <taxon>Bacteria</taxon>
        <taxon>Pseudomonadati</taxon>
        <taxon>Bacteroidota</taxon>
        <taxon>Chitinophagia</taxon>
        <taxon>Chitinophagales</taxon>
        <taxon>Chitinophagaceae</taxon>
        <taxon>Chitinophaga</taxon>
    </lineage>
</organism>
<evidence type="ECO:0000256" key="1">
    <source>
        <dbReference type="ARBA" id="ARBA00001957"/>
    </source>
</evidence>
<dbReference type="Gene3D" id="3.30.559.10">
    <property type="entry name" value="Chloramphenicol acetyltransferase-like domain"/>
    <property type="match status" value="2"/>
</dbReference>
<dbReference type="InterPro" id="IPR029063">
    <property type="entry name" value="SAM-dependent_MTases_sf"/>
</dbReference>
<dbReference type="Pfam" id="PF13489">
    <property type="entry name" value="Methyltransf_23"/>
    <property type="match status" value="1"/>
</dbReference>
<dbReference type="PROSITE" id="PS50075">
    <property type="entry name" value="CARRIER"/>
    <property type="match status" value="2"/>
</dbReference>
<dbReference type="InterPro" id="IPR020845">
    <property type="entry name" value="AMP-binding_CS"/>
</dbReference>
<gene>
    <name evidence="5" type="ORF">OL497_10680</name>
</gene>
<dbReference type="InterPro" id="IPR001031">
    <property type="entry name" value="Thioesterase"/>
</dbReference>
<dbReference type="Pfam" id="PF00975">
    <property type="entry name" value="Thioesterase"/>
    <property type="match status" value="1"/>
</dbReference>
<dbReference type="InterPro" id="IPR041464">
    <property type="entry name" value="TubC_N"/>
</dbReference>
<dbReference type="CDD" id="cd02440">
    <property type="entry name" value="AdoMet_MTases"/>
    <property type="match status" value="1"/>
</dbReference>
<feature type="domain" description="Carrier" evidence="4">
    <location>
        <begin position="1334"/>
        <end position="1409"/>
    </location>
</feature>
<name>A0ABT3IK81_9BACT</name>
<dbReference type="SUPFAM" id="SSF47336">
    <property type="entry name" value="ACP-like"/>
    <property type="match status" value="2"/>
</dbReference>
<dbReference type="Pfam" id="PF13193">
    <property type="entry name" value="AMP-binding_C"/>
    <property type="match status" value="2"/>
</dbReference>
<comment type="caution">
    <text evidence="5">The sequence shown here is derived from an EMBL/GenBank/DDBJ whole genome shotgun (WGS) entry which is preliminary data.</text>
</comment>
<dbReference type="InterPro" id="IPR025110">
    <property type="entry name" value="AMP-bd_C"/>
</dbReference>
<dbReference type="SUPFAM" id="SSF52777">
    <property type="entry name" value="CoA-dependent acyltransferases"/>
    <property type="match status" value="4"/>
</dbReference>
<dbReference type="PROSITE" id="PS00012">
    <property type="entry name" value="PHOSPHOPANTETHEINE"/>
    <property type="match status" value="2"/>
</dbReference>
<dbReference type="Gene3D" id="1.10.1200.10">
    <property type="entry name" value="ACP-like"/>
    <property type="match status" value="2"/>
</dbReference>
<dbReference type="SUPFAM" id="SSF53474">
    <property type="entry name" value="alpha/beta-Hydrolases"/>
    <property type="match status" value="1"/>
</dbReference>
<dbReference type="RefSeq" id="WP_264729940.1">
    <property type="nucleotide sequence ID" value="NZ_JAPDNR010000001.1"/>
</dbReference>
<dbReference type="InterPro" id="IPR042099">
    <property type="entry name" value="ANL_N_sf"/>
</dbReference>
<dbReference type="PANTHER" id="PTHR45527">
    <property type="entry name" value="NONRIBOSOMAL PEPTIDE SYNTHETASE"/>
    <property type="match status" value="1"/>
</dbReference>
<reference evidence="5 6" key="1">
    <citation type="submission" date="2022-10" db="EMBL/GenBank/DDBJ databases">
        <title>Chitinophaga nivalis PC15 sp. nov., isolated from Pyeongchang county, South Korea.</title>
        <authorList>
            <person name="Trinh H.N."/>
        </authorList>
    </citation>
    <scope>NUCLEOTIDE SEQUENCE [LARGE SCALE GENOMIC DNA]</scope>
    <source>
        <strain evidence="5 6">PC14</strain>
    </source>
</reference>
<dbReference type="NCBIfam" id="TIGR01733">
    <property type="entry name" value="AA-adenyl-dom"/>
    <property type="match status" value="1"/>
</dbReference>
<dbReference type="CDD" id="cd05930">
    <property type="entry name" value="A_NRPS"/>
    <property type="match status" value="2"/>
</dbReference>
<dbReference type="Gene3D" id="3.40.50.150">
    <property type="entry name" value="Vaccinia Virus protein VP39"/>
    <property type="match status" value="1"/>
</dbReference>
<keyword evidence="6" id="KW-1185">Reference proteome</keyword>
<keyword evidence="2" id="KW-0596">Phosphopantetheine</keyword>
<dbReference type="InterPro" id="IPR000873">
    <property type="entry name" value="AMP-dep_synth/lig_dom"/>
</dbReference>
<comment type="cofactor">
    <cofactor evidence="1">
        <name>pantetheine 4'-phosphate</name>
        <dbReference type="ChEBI" id="CHEBI:47942"/>
    </cofactor>
</comment>
<sequence>MISALYTRLRKLNVKIKLVDGKLDITAPKGVLTQDLLTDIKYHKNDLIDLINTYKDKKEDYNAIHKAPLQESYPLSSSQFRLWILSRFEDSNVAYNTPGVYVLEGELEVAALTYAVNALIDRHESLRTVFRENEREEVQQLVLAPSGRDFHIDYHDLRGEAAPEKQMHSLMEAAVARSFDLAEGPLFRVALYQVAAHKWILGYVIHHIVMDAWSLEVFIRELLQLYNAQIKGIPVPLPPLRIQYKDYAVWQQAQLSGGNLQAHRDYWLQQFAGSLPVLDLPGDYIRPVIKTYNGATVHKSIRPRVSTALKSLVEAEGATLFMGLLTVVNILLYKYTGQEDIITGTPIAGREHADLADQIGYYGNTLALRATCKGEDNYREALALAKQVVLGAYEHQVYPFDQLVEELRLQRDLSRNPLFDVQVVLDHSQVVSTKDPQQMGDLQVSPYDQEVKQACRFDIIFGFSETGDGMLLSIQYNSDIYTKNTIERIAGQLEQLMVAITLHPARPLQQLELLSQAEKTQLLHTFNDTAGAFPENKTVVDLFEEQVRKYPDNKALIFEGTTLTYKELDERASRLAGYLRREGNVRPGELVGIMLERTEKMFIAVLGIWKAGGAYVPIDPEYPDSRKEYIIQDTDIKVLITQADYIFDLAFYTGNVFAIDVQLDTLEDTVDTPLGLSLPGNPAYVIYTSGSTGQPKGVMIGHRSLVDLSAWQRAYFELDETKKISQMGPISFDASVGESIMALTNGCTLVMISKGNFLDLIDLINQYGIDVVVTVPSMLRQLNPAAIQGMPRIVSVGEKCTVELYERWKDHCHFINGYGPTEYTVYSHVWHGREPMGAIPIGQSRTNLKTYITDSNMDPVPVGIEGEVYLSGPGTAVGYFKDRRKTFASFLPNHFYLNTIYQEKGEVINTEVFRKGKLTKEINVLFEKVTDSIEAAVAVEDIIPEIEAHFTGALKERAIKILQENAPDAEFKKTFLRYYYEGMFDTYKTESLSWKVFSKLAGREMPADASGVDFGCGSGELLQNIYDSGVKDVTGIDINPYFIDNLIKKNINSIISRIDTPTDIFLQDTRLARNSMDFAISTLTLDRVQHPANLLQNMTAVLKEGGRLILGTLLPIIEHEDGTNQSAFSYTKFENKLTPGITVKEDKYYLLEALVSNGITDIELFKVKTRVRSKNGVQDYELFVFCGNKLAHVDVAATDYIRMYKTGDLGKWLPDGNIIFTGRKDDQVKIHGHRIELGEIENVLLEHDKVDAAVVVARPNINGDKELIAYVVSEAPLASLDLRTYLGQTLPVYMIPGYFHQLPQLPLTSSGKIDKKNLPVPEAAALGTGTVYVAPRNDTEEKVVLIWQEILGKERIGIRDNFFELGGDSIRILKIISEIRKKLDLEIPLTDIYKHQTIEALLEHVLSNKDILEEQHKAQQETAIWVQAELDALKERILSSPEIRDPANIADVYPMSDIEKGMVFESLMDKGLGIYHDQMVRRRSFVDFDVNRLCAALELMVEKHTILRTGFNISDFETQVQIVYKKVKVAVRYENLIGMHLAEQEAVIREFMRTERNHPFDVTQAPLWRMAAFNLGGNDIVFIFQCHHAILDGWSDALFMTELNNLYLQLQENPDYHPEKLKSGYKDLIIQQEIDKKDDSIKDFWQTALADYKRLNIFKEEIAVSSYGQFLDMAEVKQLEQLAVDLKTTVKAISFTAYLFMLKVLNDDPEVVAGLVTNTRLSREDGDKVLGCFLNAVPFKIAVGENVQVDELITQVQQQLVTLKRYERISVLELSKIHPQQDKGNHFFDTFFNYVDFHAYESLADSTPAGASTSAVPMLNLDGHGLTNTYLDFTINSTGGRYQLGLHLTRKLRSGLTAEKLGQLFFAILTGIIRAPQQRIHQLEYISAAEKEQLLVTFNNTHTAYPRDSTIAGLFEVQAAKTPDNIAIAFEEQALTYAQLNETANQLGNYLRQQYDIRPDDLIGIKLARNEQMVIALLGVLKSGGACVPVDPAYPQERIDYMVADSNCKVFIDEDWWQAFKKSANNYDKANPVSINGPRDLACVIYTSGSTGKPKGGMLENSGIINHLYSKIALLQLNAESVICHNSQLHFVGGIWQLWAPLIVGGKCALCNEEELKSVSKLIHKAGVTGATMLEVIPSQLNEHLFYEKKIDLSGIKTFILTGEKLNTYFVERCYAGNEQVEIINTYGQTECSDVTTYYKIPRHSAEGKVLIGRPIQNTAIYILAPGGALCPVGVIGEICTSGDGVGRGYLNKPELTAEKFVPDPFQQGQLMYRTGDLGRWLPDGNIEITGRKDDQISIRGYRIELGEIEHALQRHPDIDAAAVIARYNAAGENELVAYIVGDAALNTAVLHAHLRKSVPDYMLPVYYVPLAVLPLTLNGKVDKRNLPDPQGISIDTGVAYVAPRHATEEKLALIWQEVLGREKVGVNDGFFETGGHSISMIRLLHKINTVFEQAAIRLIDLMQHTTIALQAALIAAGSGRLAGSDPHILTLREGTHEAPTFIIPGMPGIAEGYLEMAQQIPTQGVVYGLQMKGALAGETPLDSITDMAAHNIALIRAILPSGKIRLYAHSYGGTVVYEMLQQLAGTDIAVLEVVLIDSAPIGKGDGWAKQDAGLFLDHFFTANGLTAEKTRFYHLWPLCEHALAVQYNYASQLPYTVTLIIADDQGVWASPPDRTGWQEHYQQVNVIHAAGDHFSIVRAPYCSGWLANTSTNL</sequence>
<evidence type="ECO:0000256" key="3">
    <source>
        <dbReference type="ARBA" id="ARBA00022553"/>
    </source>
</evidence>
<dbReference type="SUPFAM" id="SSF56801">
    <property type="entry name" value="Acetyl-CoA synthetase-like"/>
    <property type="match status" value="3"/>
</dbReference>
<proteinExistence type="predicted"/>
<dbReference type="InterPro" id="IPR001242">
    <property type="entry name" value="Condensation_dom"/>
</dbReference>
<dbReference type="InterPro" id="IPR036736">
    <property type="entry name" value="ACP-like_sf"/>
</dbReference>
<accession>A0ABT3IK81</accession>
<dbReference type="Pfam" id="PF00550">
    <property type="entry name" value="PP-binding"/>
    <property type="match status" value="2"/>
</dbReference>
<protein>
    <submittedName>
        <fullName evidence="5">Amino acid adenylation domain-containing protein</fullName>
    </submittedName>
</protein>
<dbReference type="PANTHER" id="PTHR45527:SF1">
    <property type="entry name" value="FATTY ACID SYNTHASE"/>
    <property type="match status" value="1"/>
</dbReference>
<dbReference type="InterPro" id="IPR023213">
    <property type="entry name" value="CAT-like_dom_sf"/>
</dbReference>
<evidence type="ECO:0000256" key="2">
    <source>
        <dbReference type="ARBA" id="ARBA00022450"/>
    </source>
</evidence>
<dbReference type="Gene3D" id="3.40.50.1820">
    <property type="entry name" value="alpha/beta hydrolase"/>
    <property type="match status" value="1"/>
</dbReference>
<dbReference type="Proteomes" id="UP001207742">
    <property type="component" value="Unassembled WGS sequence"/>
</dbReference>
<dbReference type="Gene3D" id="1.10.10.1830">
    <property type="entry name" value="Non-ribosomal peptide synthase, adenylation domain"/>
    <property type="match status" value="1"/>
</dbReference>
<evidence type="ECO:0000313" key="5">
    <source>
        <dbReference type="EMBL" id="MCW3484361.1"/>
    </source>
</evidence>
<dbReference type="InterPro" id="IPR020806">
    <property type="entry name" value="PKS_PP-bd"/>
</dbReference>
<dbReference type="InterPro" id="IPR029058">
    <property type="entry name" value="AB_hydrolase_fold"/>
</dbReference>
<dbReference type="InterPro" id="IPR006162">
    <property type="entry name" value="Ppantetheine_attach_site"/>
</dbReference>
<dbReference type="InterPro" id="IPR045851">
    <property type="entry name" value="AMP-bd_C_sf"/>
</dbReference>
<dbReference type="SMART" id="SM00823">
    <property type="entry name" value="PKS_PP"/>
    <property type="match status" value="2"/>
</dbReference>